<gene>
    <name evidence="3" type="ORF">JBS370_LOCUS26068</name>
</gene>
<evidence type="ECO:0008006" key="5">
    <source>
        <dbReference type="Google" id="ProtNLM"/>
    </source>
</evidence>
<organism evidence="3 4">
    <name type="scientific">Rotaria sordida</name>
    <dbReference type="NCBI Taxonomy" id="392033"/>
    <lineage>
        <taxon>Eukaryota</taxon>
        <taxon>Metazoa</taxon>
        <taxon>Spiralia</taxon>
        <taxon>Gnathifera</taxon>
        <taxon>Rotifera</taxon>
        <taxon>Eurotatoria</taxon>
        <taxon>Bdelloidea</taxon>
        <taxon>Philodinida</taxon>
        <taxon>Philodinidae</taxon>
        <taxon>Rotaria</taxon>
    </lineage>
</organism>
<accession>A0A819NHU8</accession>
<protein>
    <recommendedName>
        <fullName evidence="5">Helitron helicase-like domain-containing protein</fullName>
    </recommendedName>
</protein>
<dbReference type="InterPro" id="IPR046700">
    <property type="entry name" value="DUF6570"/>
</dbReference>
<dbReference type="InterPro" id="IPR025476">
    <property type="entry name" value="Helitron_helicase-like"/>
</dbReference>
<evidence type="ECO:0000259" key="2">
    <source>
        <dbReference type="Pfam" id="PF20209"/>
    </source>
</evidence>
<dbReference type="Proteomes" id="UP000663836">
    <property type="component" value="Unassembled WGS sequence"/>
</dbReference>
<reference evidence="3" key="1">
    <citation type="submission" date="2021-02" db="EMBL/GenBank/DDBJ databases">
        <authorList>
            <person name="Nowell W R."/>
        </authorList>
    </citation>
    <scope>NUCLEOTIDE SEQUENCE</scope>
</reference>
<name>A0A819NHU8_9BILA</name>
<comment type="caution">
    <text evidence="3">The sequence shown here is derived from an EMBL/GenBank/DDBJ whole genome shotgun (WGS) entry which is preliminary data.</text>
</comment>
<evidence type="ECO:0000313" key="4">
    <source>
        <dbReference type="Proteomes" id="UP000663836"/>
    </source>
</evidence>
<feature type="domain" description="Helitron helicase-like" evidence="1">
    <location>
        <begin position="182"/>
        <end position="395"/>
    </location>
</feature>
<sequence>MCTLCYKCHDALLKGHIPKFSVANDVWLGDVPPELQGLTIPEEKLISLYRHNSCVIKLHSPFHSATTSQTALKGNCITFLQNIPNIVTSLSLALDDLGVLDVNGSMVSSDDIAKYFLHKVKNSKTEEQMDNERVYLIPHSSKPVSEYFNPKLLPGLYPTLFCYGRGAPESQTRPVEINLREHIRYLLSYSDRRFEKNHSFIFVVFNILQRRDACFHAHLIATKPYFRSSAHEIQSLSSEDIETALKNISERTYHMESSKAFNKLLNHIETIGGRVMGSVYSRTHLRTKIHALIYNQGLTSIFLTLNPADIHSPVALYFAGVKLDLDNIQTEQLMDTYKRAEIIASHPVATAKFFHILITNMLDTMILGGVLGPIKAYFGTVESQGRGSLHLHLLIWLDHDMTPAYMKEKIQNVDFREKLIAYLEDIIKEDLDEFKDKHVLEYLNDTPSRNTSPRLSKDNIYTALHTIDITDFQQNINQSNTWSTPVKEQLSSSISQVYASPKRFLQTPTHNRSIFGVDISYNETKSIPSCLATPNPSSPNFRSRFRADVVQLVEADNIHKHTDTCYKYHTANQGDKKNCRLYMPRKLVPTSSIDPDTGHISMRRSHPWINNFNEYLISACRSNMDIKFIWSGSDAKPLVYYITDYITKVTTHLMMKYSERHVPVLYDLQIPRRDRDDTRERYSRTLLTLFVPWRTVSDICDVNQTWEDAFKSRQHRISTYLWKIIENIQLLHECKKDRNEHLLQIISEAQTENDTIDPVLLLANQDVNGEFDDMDNNEDLLELLGKLDEYTIALAVAAKKSTEKIYIEETIEAVQNVGRFTRTDTHREPLLSEVIDHTNRQIVLFVSATSNLIRLNTKWQQQLKAEKERLRRSLITSNYDNSDDTLEYDSVIDAIVTLINPNNYNSNTIADEYTSNREQRAAFMIITSHLDGDKRCRTSGNDGQLIMCIPGCGGTGNRN</sequence>
<dbReference type="AlphaFoldDB" id="A0A819NHU8"/>
<proteinExistence type="predicted"/>
<dbReference type="Pfam" id="PF14214">
    <property type="entry name" value="Helitron_like_N"/>
    <property type="match status" value="1"/>
</dbReference>
<evidence type="ECO:0000259" key="1">
    <source>
        <dbReference type="Pfam" id="PF14214"/>
    </source>
</evidence>
<dbReference type="EMBL" id="CAJOBD010004504">
    <property type="protein sequence ID" value="CAF3997253.1"/>
    <property type="molecule type" value="Genomic_DNA"/>
</dbReference>
<feature type="domain" description="DUF6570" evidence="2">
    <location>
        <begin position="14"/>
        <end position="97"/>
    </location>
</feature>
<dbReference type="Pfam" id="PF20209">
    <property type="entry name" value="DUF6570"/>
    <property type="match status" value="1"/>
</dbReference>
<evidence type="ECO:0000313" key="3">
    <source>
        <dbReference type="EMBL" id="CAF3997253.1"/>
    </source>
</evidence>